<dbReference type="Pfam" id="PF01833">
    <property type="entry name" value="TIG"/>
    <property type="match status" value="22"/>
</dbReference>
<dbReference type="SMART" id="SM01411">
    <property type="entry name" value="Ephrin_rec_like"/>
    <property type="match status" value="6"/>
</dbReference>
<dbReference type="Proteomes" id="UP000286510">
    <property type="component" value="Unassembled WGS sequence"/>
</dbReference>
<feature type="domain" description="IPT/TIG" evidence="2">
    <location>
        <begin position="1608"/>
        <end position="1691"/>
    </location>
</feature>
<dbReference type="EMBL" id="QUTF01010399">
    <property type="protein sequence ID" value="RHZ32238.1"/>
    <property type="molecule type" value="Genomic_DNA"/>
</dbReference>
<dbReference type="SUPFAM" id="SSF81296">
    <property type="entry name" value="E set domains"/>
    <property type="match status" value="26"/>
</dbReference>
<dbReference type="InterPro" id="IPR002909">
    <property type="entry name" value="IPT_dom"/>
</dbReference>
<feature type="domain" description="IPT/TIG" evidence="2">
    <location>
        <begin position="1520"/>
        <end position="1606"/>
    </location>
</feature>
<feature type="domain" description="IPT/TIG" evidence="2">
    <location>
        <begin position="543"/>
        <end position="623"/>
    </location>
</feature>
<evidence type="ECO:0000256" key="1">
    <source>
        <dbReference type="ARBA" id="ARBA00022729"/>
    </source>
</evidence>
<dbReference type="Gene3D" id="2.60.40.10">
    <property type="entry name" value="Immunoglobulins"/>
    <property type="match status" value="28"/>
</dbReference>
<proteinExistence type="predicted"/>
<dbReference type="InterPro" id="IPR013783">
    <property type="entry name" value="Ig-like_fold"/>
</dbReference>
<feature type="domain" description="IPT/TIG" evidence="2">
    <location>
        <begin position="92"/>
        <end position="177"/>
    </location>
</feature>
<feature type="domain" description="IPT/TIG" evidence="2">
    <location>
        <begin position="1150"/>
        <end position="1241"/>
    </location>
</feature>
<dbReference type="InterPro" id="IPR009030">
    <property type="entry name" value="Growth_fac_rcpt_cys_sf"/>
</dbReference>
<feature type="domain" description="IPT/TIG" evidence="2">
    <location>
        <begin position="972"/>
        <end position="1056"/>
    </location>
</feature>
<dbReference type="CDD" id="cd00102">
    <property type="entry name" value="IPT"/>
    <property type="match status" value="10"/>
</dbReference>
<feature type="domain" description="IPT/TIG" evidence="2">
    <location>
        <begin position="713"/>
        <end position="794"/>
    </location>
</feature>
<feature type="domain" description="IPT/TIG" evidence="2">
    <location>
        <begin position="1431"/>
        <end position="1518"/>
    </location>
</feature>
<dbReference type="SMART" id="SM00429">
    <property type="entry name" value="IPT"/>
    <property type="match status" value="22"/>
</dbReference>
<feature type="domain" description="IPT/TIG" evidence="2">
    <location>
        <begin position="798"/>
        <end position="880"/>
    </location>
</feature>
<feature type="domain" description="IPT/TIG" evidence="2">
    <location>
        <begin position="4385"/>
        <end position="4467"/>
    </location>
</feature>
<evidence type="ECO:0000313" key="3">
    <source>
        <dbReference type="EMBL" id="RHZ32238.1"/>
    </source>
</evidence>
<feature type="domain" description="IPT/TIG" evidence="2">
    <location>
        <begin position="1330"/>
        <end position="1419"/>
    </location>
</feature>
<evidence type="ECO:0000259" key="2">
    <source>
        <dbReference type="SMART" id="SM00429"/>
    </source>
</evidence>
<feature type="domain" description="IPT/TIG" evidence="2">
    <location>
        <begin position="4203"/>
        <end position="4292"/>
    </location>
</feature>
<feature type="domain" description="IPT/TIG" evidence="2">
    <location>
        <begin position="455"/>
        <end position="541"/>
    </location>
</feature>
<comment type="caution">
    <text evidence="3">The sequence shown here is derived from an EMBL/GenBank/DDBJ whole genome shotgun (WGS) entry which is preliminary data.</text>
</comment>
<dbReference type="PANTHER" id="PTHR46769:SF2">
    <property type="entry name" value="FIBROCYSTIN-L ISOFORM 2 PRECURSOR-RELATED"/>
    <property type="match status" value="1"/>
</dbReference>
<feature type="domain" description="IPT/TIG" evidence="2">
    <location>
        <begin position="4294"/>
        <end position="4383"/>
    </location>
</feature>
<sequence length="6974" mass="731853">MILDAVDTQLLLSVGNPVQVILTGRHFVPNVTCVVMTSTNNLEEETLALFYSSESIGCIVQAQVPGQRFLTLKLYDAIATTSPTVALEFVAVPAIVAISPHSSDIRGGSSIAVTGRGFHDGPSLSCHFGLVQSRAVFLTPTRIVCLTPRVSFPSQVLLTVSNVGGNVSSSPVAFSFESPVVALSIHPSFGSVLGGVIVRVLVAETALDDRSSSVRCWFGNVSSIATRVQSNVFQCVAPSIVRPAKVPFHLRSEQQSVVHPPIYFTYVDPVQVVNVTPASGPVEGATAVRVLLVAPVLMPASDLSIQCAFGNQSVPGFLVSPTVIQCVTPPSVSQQSNVSVAVTVNGQEFSLSSESATTFEYQTSLQVDSVVPTLGSPGTSIRVMGTNLKSPSICHFGDARPSTPARFVSSNEVVCELPTMVSFTTTTTVAVDAVITLEYATGVYSNSKLFKVFPPLSLTSLSPSRVFESGGARIMLQGRGFLDVPQLGCLFGRSAVIVPALWVSKYLVECVVPPLEPGNVSVAVTQNGIDRYIVPMSLSVSPALTISSISPIHALVSYPTTITVLGTGFEPSVRCRFGDVIVVPTEYTNRNTVTCTAPPSQTSVPFQVTNNGLDFAGDRLWVSHDVQVDISDVFPSSGPVNTTTTRVWIRGTFTNMDQLHCQIGDMTTLARIANTTHVECLVPPVTTSQVVPITLLALGMSIPSTWTFSYYAPPAVESMEPSTLFRPSTAVTVRGRNFLPGAVCRFGAVITGASVYHSSKVIECPSPQVHARGYVVVEVSNNGVDFTSQGLTVRFESQLSVVAISPPYAIHTGGSSLMVIGTGFPAFLYCRFGTTYQVGTVLNTTHCMCTTPPLPPNQVVVLELSTGDEGTTNQVTFWSMLPPNPIRVDPSHGSTVGNTLLTVHGTAFSIDSMECCFNRTTCVPAAVLSDTLLTCVTPPFNTTTNGPILLTLRAPDSQVASLRSVEYFVHIPLTLARFVPTRVPEQGHTVVTVSGAHFSPTLDLFCVFGTEFVAATFVNFDTIECVSPPHAPGSISLGVSANGKDIVSFEAVLEYHQSGSVTAITPTTGSVDGNSVVVAVVSSNNLLSSAVFCKFGSIEVRAAAINTSAVSCLSPRARTCGAVSFSLVQRVKNSVSVEFVSAMPYIYEDPPSLVSMFPNTGSTAAPTIVTLTGSGFHAHTTFIRFGNIVTACMQGTNTSTCTVQLPRHAIETTQGDGGGVVTVDATNNNQDFSTPLLFLYTPRVAVMAVAPSVTHGPTLVTVSGVHFVDTIPNALRCRIGGHVVVPATFVSATSVQCLVPTLSGGNYNVEVSVNGQDFTNDSVQILVKDLVEIYTVQPPFGSTQGRTVVTVTTNSVLDTSVDLFCAFGDGLVSTLTVLNASTASCVAPPTAAVGTVPLSVVQSSVELTTVMPPTSFTSISSITHSYTYIRPVEATSLFPSFGFQQGGTVVSMAGDGFVNTAQASCVFGNTSVPAVVLSSDLLRCVAPPFHHSPEEVVEVMVTMNGVDITHTNLWFRYVRDVALSSITPSKSTLAGGSLVDIRGAGFDHLSNLTCVFGANRHVSATVISRQSLSCVVPPVSAEGTVVVRVAMNMHDVSVDGLRFDYQIPALLYSIAPTVGPHIGHTKVLVTGEGFTPGLQCAFGAMLVNSTFLTSRTLSCVAPPLSIEVDVVEFSLQDPHVVSSQTTSLPYYVVVLPDIVSVQPSSGPVTGNTTVVLTMDGSWGFQADVFCQFCASVVRGEFVESTRVVCRPGAQPTAVECPVSISPNGIDFTDPTWTFSFYDLPSVKSLVPARGQSGTRITVRGSNFSNVPTLQCKVGTTVVRATYVSQDELTCVAPPMSSNNNYTTLQDIQLISITGPIPQPTIQTITTTAAPAVSEVQVVTTSGWANRAQVQTIAPTLSPVQSNVVQITTSSNYQPEIQWLQFKLNPQLPEVQAITSTGTTGGSFTVQLFGVGAVIGYQDAAATVQVTLQTAAVGHSFSVTRSAVANGGYTWLITFTSDVGALPMIQVTSTGSLLGTSPAVSVLRNRAGTVAETQTISVYGTVFSSGPAISMDVSYAGVTVVQGIALPVTASALASALNAAGALGSVSVARRNSAYVAFSGAASPLELFQYDITFLSKSTLGSLLQVRLQSYVGLCAVARSVVGTTPAPAGTFMLSLGSSTTAPLAWDTSAYNLKLALQSLPGVDVAMVSDLLPAVSTNVRTLKLVFSPLTGNMAPLVVQFNSATNTGIYGDKSSMLSTGLTATVLAVQDGAYLGGTFKLTHPITGASLTAVTNIPCGTLTSLVGATSCLIEGPGISGEYRWTLSFASIVVPITVSNVGMTGVAPLVQLTKFTPQATAKVQTISISNTHVSTIQRLRVSGVGAVWEVQSITMMAQGGTLQGVFSIRFGTVNSGNLTANASAVDVQTELARLAQSVAVTRQSVVSGSSTGFIWLVTFYQSGDIPDLVVTSTNLVGTGLSVQVLEVVKGIPCEVQRVVLAIPDRTSVTGTFRLGLMGATTSALSYVATAAQVQLALQTALNVAVNVSLTRPNSQNGSTWTISFPMHAGNINAMTVDTSALVSTPTSTPATIKVLEVQPGMTVPLLGSFAVTFQGQTATIPLTTTVAALSTSLNGIVSGGVTVTSTVVDKTGGGVWDITFTALGVQPLFAVDLAPVRGGTSPTASVATVRSGTQYDLQVVSTASVTSGTFFLAYGSLETPNLAFNALDSDVQSAVNGLLPVGSSVVVTRVLTGTNTYNWTITFQAPNSVVLAAGGVNLVGQVTVSRLPPSPLTPVQGGFTLTSSQGQSVYVPATASDVDMKSIVQSFPAIGTVSVARSGDASVNAFVWAITYLENAGPQNNLIVASFNLTSSGQVGVSIAVTQEGTAACCLGGSFRLASGAATVRLPGTVAVEQKWPIATTSQDLTAVVRRGEVVVINGNVFTVDMFLPFDATRLPLSAVYPGVNDPIAVGYTQPTTPWLDVTTTSPSTMLSALTNLPNMKNVLVSRSTKMINNGYSWSVTFAGDTSDAALLRVTSALTLGSIASTVTTPRAQGEIRMIYVSAMSTISGTFKMNLGGVDSPPLAWNSTATDMKAALEMLYTSVNVTRSPLFATSYNYLGDGYGWFVTFASDTGTARTLTFIPMTLTTASSTAAVVNWILVTPGTSTPLSGTFQLSYLGYSTTSLAFNEGASSVQSALNLLPSVGNVAVTRSVADPNMGYSWSITFLPNPAKANVQQRGDFQPLGYMSALSGTAASISITEVMKGSFLDGSFALISGSQVTRPIAYNAAADVVQNALQTSFDWATSVAVTRTSVNAAGGYTYAMTFPAGLGVVELLGVDTTLLLGTQATVTVQTTQPGVNPVSGVFTLDFNGAVTSPLAFNATSVQLQTALETLPTIANVDVTQTQSSGGNGNSWQVTFLSTSGAPLNVGDLPLLGLNPVRLHGTQIVANVTKVQSAVTALSVSVNGQDWTSDNVGFRYDSDMLVQQVSPALGPVTGGTRVVLRGFRFVNMTMWCLFGNATTGVEYISATTVVCSSPPQGSSTSVFVKLLSASSASLMETMSDSVAVFHYYPTISFTTMTPAFGSSSMATHVRIEGAYFVNTSRLTCRYTTYIPSLATYVHQSVLATFVSSTEIGCIVPSLKSSFPKSGSTWANHVVASSTAVEVSNNGQDYSVHPTNFTTLPDFQASALAPSTGPLGGGTVSTITLSPVRCDTNLVACRFGNHVPTPATTCTRDGSVTCVVPRHRPEPSIYQLKVNSSALVGEVQTVTVAASNIALLSGSFQLRYQGLTTDPVAFNAAASTVQSAINRAMSPLVVVTAAIRSTLSNGYTWTLTFSLESGNIGVLQSDMFALEGPGAAVTVATIQDGPTGTVVKEVQQIKFTQPPLVNEVQIVNVSWAPIVLEVQRISLTAAVVMTGSFALSYNGLSTASLPFNAEAVAVQSALQGVVGVGSVNVTRTHALNTRGFVWDVTFLTSSAGPRPDLTVNKANIVPSASATLTQSKLIAGTSPLSGTFVLSYLGFPTTSLAVDISAAALQTQLATILPPIVAVTKSFAATCTVWRITFGLTTAAPSLVVANGGGLSGSGASVTTRRDIPGGVLMGGTFKVAYNSVSTSAIPLSATALATALAPIAPSFTISSASTTFSIEFNITFAATAGNVTFMDSWKMANASNLRNLELQGGLLTGTNVTMTWTPIVDSLGVKVPLFITTNGQAFVDTSLMFTYHDEIVLDSMDPLNGPVDGSTTVTITLAPQSMTLSLNQSVYCRFGVSIVTGSVLNATRLECISPEVSDAGDVSVEISVNGMDFSSTGLMFQYRWQLQLVSVSPLRGPIAGGTLLSVAMAAAVSPLDVFACIIGGQVVPAEQVNASHVFCRTPPLAVGSAVRRVAVEITCNHQIYSTSDLQFTYTDPLYLTGVTPAWGPATGGTTVKVRGGDFDLAQSAWCRFGEKVVDGLVESPEYIACQTPQFDPVGQVQRITTTASGYVPDVQDVVVSAAPNQPLVQVVTTSGATPLIETQVLSISGQNVPEIQVVQPTVDTLSSEIQTISTTVAATVTEVKTIQIDATPIHEVQQITVTVNTAALTPSQFEVQALWMPISPTETGSFALEFQGAKTPAILYNSPLAQFQAALEALDTVGTLRITTSIQTGYNVWTITFLQNTGLLPLLIVDSSSLVVVAPALVSVQSVQVTSTVALGGSFAVSYNGQSTVDIPVRSSATDVQAAIQALPTVQNPVLVTRTDLDCNGGASWIVTFVSTSAANGNIPTMTMQGAKVTGTLSQSSVSPVTDSNALGGSFKLSFQGTLSPTLYLTTTETAMAAAVQTLTQVPVASVTRRGPTAVNGYSWQVTFGGAPSLIPDILGVSFLTGIGATVRATTTRVAQVLEIQQLTLSASSFIGGSFRLQVGSLQTLPLPSDASATAVQNALNALVNVGTFAVSKSAVIDVYGSCSWQITFLTLAGNQNMIQVLPTTLAGKPSLFDSGSRDVRLVMTELQAGMGGPLAGTFRLSVDGSVLSDPISYDATASEVQRVLQAIEPVQVSTSGVFGLNNIMTWSVTFTTPKPTGRILTAVTTGLTPGSASVVFGTTRPGVVQEIRRITTTLTSGAFVCTFASKTSGSIPFNANSTVFGTALSAIAELGTLDVSGTNPWLVTFTQLSAPIPVLSCGPTQGVTTVQTSTSSALSGTFKLGFNNVWTTALAPNASALTIQNAINAVMGAGSVTVSGASVVLNNGQRWDVTFTNKPGTWPLLTVDKTLLVGTNAAVQVTRKVTGNQVVGTFQVAVNGRTTVPLTPQATAGDLMAALQSALSCRACTSVVRSPPLSAGGYAWTVQFRLYDAFLQTFSTQLDPSTNPISVVQSTLNCTGLSVQVTRTITGSSPISGSFVLRYRDQPTVPIQWDATPETVLLAVQHIKSIPKGLFQVTRSGPFVTGGMQWRITFPFNIPYPSEVFKPVSFLAGSNPGIAVTVGTPQTIPVQGTFALQFQSQVTSPIAFNANASDMATALQRLSSLSGGVTVTTLHSPWLNTFKWRVSFTSLANAGPMALLSSPIFQVNGSTPHITFVKVVNGTSNALQRVTISAAAATPTGTFTLSYLGVASPVVLAASCSALEFASALNALSAVGKTTVERTVALNGQIGFTWYILFTDSYVDKVAIALNTGQLLPTTGLVVSVALVPSKTTPISGSFQVQYGQTCIDGIDTSSCVPAVTSTLPYNVDATTLQHELSMLPGLSSVQVSRSVAADYLRGYTWLVSFPDTLGNLAMLRTSSALTGSNAKVEVSVERAGVTFDESKVAVAVSQNGQDYTTMSTVVYRYVQTTLVYSTFPNHGPVFGGTEVVVYGDYFTNSSTLYCRFGTTVVSAATYFNSTTLTCVSPSVQSPRQVFIDVSTNSKRSSYSNTTTAAFTYDAPVSLKSVTPTLGPATGNFSVEIYGGPFPRTDELRCRFGSVVVQALWVQTDAIQCTAPTQLQPGTVPLEVSVNNQDYTSSRHPFYFYPCPTLRRIFPVFGPAFAAGSRVDVFGTGFVNSSGLVCRFGEHVLPASFRSPFQLTCLTPPLDPYSGGLQPLPLSEQRHAYPDPSTGTRLLFPTARHFPLVQGRLVSVEISNNHQDFTFTGINYLYYQDATVSAIKPTQLYAAANVGLFVQGLNFINSTLLACRVGVSTVPGVFVTSWLVLCPMQTTHLKASLPSTSTGHLPTDDILPTFASPQLLFVEVANNGIDFSSNRVTLEYLGQCPTGYYCPPVSQGSRLACPRGSYCPGQGNANYTLCPRGTYQPLPSQSECLRCPIGYHCPHIGLHVPRICPAGFVCDVTGIETADQPCPVGHFCLEGTATTATTCGHRLASRKLGVTYSHAERGSTVRKGRDGVASQPILGARQTACWDNSTQDFGLQLSSSPSRFWLELQQMPLSSSTLDFEPIRGRYCMDDACLAVSPSLDVMNNTIMDYHGLFSLRRPVPCPRGMYCHAGTAGNSSVLKNFTSPQPCFESMYCPEGSDSPSGQGDCPGGFYCPFGIKIPCPAGTYCPTPGSYDPLGCPPGTFNAMVGQTQCTPCPEGYICPGFNRIQPVLCPPGYVCSKPELATPNLRCPPGYYCFAGRLTSDPFRNDTTLRPYPCKPGTFCLGGVISDLVVTGNYDYAQNCTAGFYCELASFSPKGIGMCPPGFYCPAGTAVPIPTPKGSFAARNGTVQAALCSPSFYAPTIETVECYPCPPGTTCPDDGTAVATICPPGTYRSTFEADGITCVPCPQGTWSKNWGLREVGECILCPPGTVCATDGMTNPCSQSDLPLPYVPTNLNESVPECLARGSQFYFGVLLEPWIDDLGVGPHFLPHISGQCYYNPQPMGSPLYLRFTEYFGPLFDIATGAPHQGYGDVSQLPVPGYFERGSQFVDLMHSTLYDLKQNCTRGFFFKDKWFPGTCEADVICYSDKTAQALICPEGYICNEATTDALALATPCAPGYVCGFGTTPDAYLESPMGQFNMLCPRSFFCPEATGMTSASSPCTTSGAWTASIRSC</sequence>
<dbReference type="PANTHER" id="PTHR46769">
    <property type="entry name" value="POLYCYSTIC KIDNEY AND HEPATIC DISEASE 1 (AUTOSOMAL RECESSIVE)-LIKE 1"/>
    <property type="match status" value="1"/>
</dbReference>
<feature type="domain" description="IPT/TIG" evidence="2">
    <location>
        <begin position="268"/>
        <end position="362"/>
    </location>
</feature>
<dbReference type="CDD" id="cd00185">
    <property type="entry name" value="TNFRSF"/>
    <property type="match status" value="1"/>
</dbReference>
<organism evidence="3 4">
    <name type="scientific">Aphanomyces astaci</name>
    <name type="common">Crayfish plague agent</name>
    <dbReference type="NCBI Taxonomy" id="112090"/>
    <lineage>
        <taxon>Eukaryota</taxon>
        <taxon>Sar</taxon>
        <taxon>Stramenopiles</taxon>
        <taxon>Oomycota</taxon>
        <taxon>Saprolegniomycetes</taxon>
        <taxon>Saprolegniales</taxon>
        <taxon>Verrucalvaceae</taxon>
        <taxon>Aphanomyces</taxon>
    </lineage>
</organism>
<reference evidence="3 4" key="1">
    <citation type="submission" date="2018-08" db="EMBL/GenBank/DDBJ databases">
        <title>Aphanomyces genome sequencing and annotation.</title>
        <authorList>
            <person name="Minardi D."/>
            <person name="Oidtmann B."/>
            <person name="Van Der Giezen M."/>
            <person name="Studholme D.J."/>
        </authorList>
    </citation>
    <scope>NUCLEOTIDE SEQUENCE [LARGE SCALE GENOMIC DNA]</scope>
    <source>
        <strain evidence="3 4">FDL457</strain>
    </source>
</reference>
<feature type="domain" description="IPT/TIG" evidence="2">
    <location>
        <begin position="630"/>
        <end position="711"/>
    </location>
</feature>
<feature type="domain" description="IPT/TIG" evidence="2">
    <location>
        <begin position="5874"/>
        <end position="5959"/>
    </location>
</feature>
<dbReference type="InterPro" id="IPR014756">
    <property type="entry name" value="Ig_E-set"/>
</dbReference>
<dbReference type="SUPFAM" id="SSF57184">
    <property type="entry name" value="Growth factor receptor domain"/>
    <property type="match status" value="2"/>
</dbReference>
<protein>
    <recommendedName>
        <fullName evidence="2">IPT/TIG domain-containing protein</fullName>
    </recommendedName>
</protein>
<feature type="domain" description="IPT/TIG" evidence="2">
    <location>
        <begin position="5783"/>
        <end position="5872"/>
    </location>
</feature>
<gene>
    <name evidence="3" type="ORF">DYB26_001611</name>
</gene>
<accession>A0A3R7B962</accession>
<dbReference type="VEuPathDB" id="FungiDB:H257_15484"/>
<feature type="domain" description="IPT/TIG" evidence="2">
    <location>
        <begin position="882"/>
        <end position="970"/>
    </location>
</feature>
<name>A0A3R7B962_APHAT</name>
<feature type="domain" description="IPT/TIG" evidence="2">
    <location>
        <begin position="1783"/>
        <end position="1869"/>
    </location>
</feature>
<evidence type="ECO:0000313" key="4">
    <source>
        <dbReference type="Proteomes" id="UP000286510"/>
    </source>
</evidence>
<keyword evidence="1" id="KW-0732">Signal</keyword>
<dbReference type="InterPro" id="IPR052387">
    <property type="entry name" value="Fibrocystin"/>
</dbReference>
<feature type="domain" description="IPT/TIG" evidence="2">
    <location>
        <begin position="1695"/>
        <end position="1781"/>
    </location>
</feature>
<dbReference type="Gene3D" id="2.10.50.10">
    <property type="entry name" value="Tumor Necrosis Factor Receptor, subunit A, domain 2"/>
    <property type="match status" value="3"/>
</dbReference>
<feature type="domain" description="IPT/TIG" evidence="2">
    <location>
        <begin position="1058"/>
        <end position="1148"/>
    </location>
</feature>
<dbReference type="CDD" id="cd00603">
    <property type="entry name" value="IPT_PCSR"/>
    <property type="match status" value="2"/>
</dbReference>